<dbReference type="AlphaFoldDB" id="A0A2K1Y9S9"/>
<gene>
    <name evidence="2" type="ORF">POPTR_012G063900</name>
</gene>
<accession>A0A2K1Y9S9</accession>
<keyword evidence="3" id="KW-1185">Reference proteome</keyword>
<dbReference type="InParanoid" id="A0A2K1Y9S9"/>
<organism evidence="2 3">
    <name type="scientific">Populus trichocarpa</name>
    <name type="common">Western balsam poplar</name>
    <name type="synonym">Populus balsamifera subsp. trichocarpa</name>
    <dbReference type="NCBI Taxonomy" id="3694"/>
    <lineage>
        <taxon>Eukaryota</taxon>
        <taxon>Viridiplantae</taxon>
        <taxon>Streptophyta</taxon>
        <taxon>Embryophyta</taxon>
        <taxon>Tracheophyta</taxon>
        <taxon>Spermatophyta</taxon>
        <taxon>Magnoliopsida</taxon>
        <taxon>eudicotyledons</taxon>
        <taxon>Gunneridae</taxon>
        <taxon>Pentapetalae</taxon>
        <taxon>rosids</taxon>
        <taxon>fabids</taxon>
        <taxon>Malpighiales</taxon>
        <taxon>Salicaceae</taxon>
        <taxon>Saliceae</taxon>
        <taxon>Populus</taxon>
    </lineage>
</organism>
<dbReference type="Proteomes" id="UP000006729">
    <property type="component" value="Chromosome 12"/>
</dbReference>
<sequence length="177" mass="20043">MKETIFYGLGWNYNGIDVEMTWRFGSIILYRTSDNEDDDTLDPNDLLQGQNDDDVDSDVDDEIIPHLNDNILHIQLNTESNGRTLYLFSYNVCKHLKVSFMLQEGREVASYLCNIEEESECHTIASWWLNVFCTGLDIFGERLTFDDALAQDEATQAGAGAGSSRAIDEPGSSSRRR</sequence>
<feature type="region of interest" description="Disordered" evidence="1">
    <location>
        <begin position="155"/>
        <end position="177"/>
    </location>
</feature>
<evidence type="ECO:0000313" key="2">
    <source>
        <dbReference type="EMBL" id="PNT09783.1"/>
    </source>
</evidence>
<proteinExistence type="predicted"/>
<protein>
    <submittedName>
        <fullName evidence="2">Uncharacterized protein</fullName>
    </submittedName>
</protein>
<evidence type="ECO:0000256" key="1">
    <source>
        <dbReference type="SAM" id="MobiDB-lite"/>
    </source>
</evidence>
<evidence type="ECO:0000313" key="3">
    <source>
        <dbReference type="Proteomes" id="UP000006729"/>
    </source>
</evidence>
<dbReference type="EMBL" id="CM009301">
    <property type="protein sequence ID" value="PNT09783.1"/>
    <property type="molecule type" value="Genomic_DNA"/>
</dbReference>
<name>A0A2K1Y9S9_POPTR</name>
<reference evidence="2 3" key="1">
    <citation type="journal article" date="2006" name="Science">
        <title>The genome of black cottonwood, Populus trichocarpa (Torr. &amp; Gray).</title>
        <authorList>
            <person name="Tuskan G.A."/>
            <person name="Difazio S."/>
            <person name="Jansson S."/>
            <person name="Bohlmann J."/>
            <person name="Grigoriev I."/>
            <person name="Hellsten U."/>
            <person name="Putnam N."/>
            <person name="Ralph S."/>
            <person name="Rombauts S."/>
            <person name="Salamov A."/>
            <person name="Schein J."/>
            <person name="Sterck L."/>
            <person name="Aerts A."/>
            <person name="Bhalerao R.R."/>
            <person name="Bhalerao R.P."/>
            <person name="Blaudez D."/>
            <person name="Boerjan W."/>
            <person name="Brun A."/>
            <person name="Brunner A."/>
            <person name="Busov V."/>
            <person name="Campbell M."/>
            <person name="Carlson J."/>
            <person name="Chalot M."/>
            <person name="Chapman J."/>
            <person name="Chen G.L."/>
            <person name="Cooper D."/>
            <person name="Coutinho P.M."/>
            <person name="Couturier J."/>
            <person name="Covert S."/>
            <person name="Cronk Q."/>
            <person name="Cunningham R."/>
            <person name="Davis J."/>
            <person name="Degroeve S."/>
            <person name="Dejardin A."/>
            <person name="Depamphilis C."/>
            <person name="Detter J."/>
            <person name="Dirks B."/>
            <person name="Dubchak I."/>
            <person name="Duplessis S."/>
            <person name="Ehlting J."/>
            <person name="Ellis B."/>
            <person name="Gendler K."/>
            <person name="Goodstein D."/>
            <person name="Gribskov M."/>
            <person name="Grimwood J."/>
            <person name="Groover A."/>
            <person name="Gunter L."/>
            <person name="Hamberger B."/>
            <person name="Heinze B."/>
            <person name="Helariutta Y."/>
            <person name="Henrissat B."/>
            <person name="Holligan D."/>
            <person name="Holt R."/>
            <person name="Huang W."/>
            <person name="Islam-Faridi N."/>
            <person name="Jones S."/>
            <person name="Jones-Rhoades M."/>
            <person name="Jorgensen R."/>
            <person name="Joshi C."/>
            <person name="Kangasjarvi J."/>
            <person name="Karlsson J."/>
            <person name="Kelleher C."/>
            <person name="Kirkpatrick R."/>
            <person name="Kirst M."/>
            <person name="Kohler A."/>
            <person name="Kalluri U."/>
            <person name="Larimer F."/>
            <person name="Leebens-Mack J."/>
            <person name="Leple J.C."/>
            <person name="Locascio P."/>
            <person name="Lou Y."/>
            <person name="Lucas S."/>
            <person name="Martin F."/>
            <person name="Montanini B."/>
            <person name="Napoli C."/>
            <person name="Nelson D.R."/>
            <person name="Nelson C."/>
            <person name="Nieminen K."/>
            <person name="Nilsson O."/>
            <person name="Pereda V."/>
            <person name="Peter G."/>
            <person name="Philippe R."/>
            <person name="Pilate G."/>
            <person name="Poliakov A."/>
            <person name="Razumovskaya J."/>
            <person name="Richardson P."/>
            <person name="Rinaldi C."/>
            <person name="Ritland K."/>
            <person name="Rouze P."/>
            <person name="Ryaboy D."/>
            <person name="Schmutz J."/>
            <person name="Schrader J."/>
            <person name="Segerman B."/>
            <person name="Shin H."/>
            <person name="Siddiqui A."/>
            <person name="Sterky F."/>
            <person name="Terry A."/>
            <person name="Tsai C.J."/>
            <person name="Uberbacher E."/>
            <person name="Unneberg P."/>
            <person name="Vahala J."/>
            <person name="Wall K."/>
            <person name="Wessler S."/>
            <person name="Yang G."/>
            <person name="Yin T."/>
            <person name="Douglas C."/>
            <person name="Marra M."/>
            <person name="Sandberg G."/>
            <person name="Van de Peer Y."/>
            <person name="Rokhsar D."/>
        </authorList>
    </citation>
    <scope>NUCLEOTIDE SEQUENCE [LARGE SCALE GENOMIC DNA]</scope>
    <source>
        <strain evidence="3">cv. Nisqually</strain>
    </source>
</reference>